<reference evidence="2" key="1">
    <citation type="submission" date="2021-01" db="EMBL/GenBank/DDBJ databases">
        <title>Caligus Genome Assembly.</title>
        <authorList>
            <person name="Gallardo-Escarate C."/>
        </authorList>
    </citation>
    <scope>NUCLEOTIDE SEQUENCE [LARGE SCALE GENOMIC DNA]</scope>
</reference>
<dbReference type="Proteomes" id="UP000595437">
    <property type="component" value="Chromosome 10"/>
</dbReference>
<protein>
    <submittedName>
        <fullName evidence="1">Uncharacterized protein</fullName>
    </submittedName>
</protein>
<sequence>ATVKTIKHLLAKVDGDIKDEAFSASILELRNTPRADGVHQHKHSLDALFVHKSHAIGALSHP</sequence>
<dbReference type="OrthoDB" id="6365049at2759"/>
<accession>A0A7T8H0W9</accession>
<feature type="non-terminal residue" evidence="1">
    <location>
        <position position="62"/>
    </location>
</feature>
<dbReference type="EMBL" id="CP045899">
    <property type="protein sequence ID" value="QQP41373.1"/>
    <property type="molecule type" value="Genomic_DNA"/>
</dbReference>
<proteinExistence type="predicted"/>
<evidence type="ECO:0000313" key="1">
    <source>
        <dbReference type="EMBL" id="QQP41373.1"/>
    </source>
</evidence>
<organism evidence="1 2">
    <name type="scientific">Caligus rogercresseyi</name>
    <name type="common">Sea louse</name>
    <dbReference type="NCBI Taxonomy" id="217165"/>
    <lineage>
        <taxon>Eukaryota</taxon>
        <taxon>Metazoa</taxon>
        <taxon>Ecdysozoa</taxon>
        <taxon>Arthropoda</taxon>
        <taxon>Crustacea</taxon>
        <taxon>Multicrustacea</taxon>
        <taxon>Hexanauplia</taxon>
        <taxon>Copepoda</taxon>
        <taxon>Siphonostomatoida</taxon>
        <taxon>Caligidae</taxon>
        <taxon>Caligus</taxon>
    </lineage>
</organism>
<feature type="non-terminal residue" evidence="1">
    <location>
        <position position="1"/>
    </location>
</feature>
<name>A0A7T8H0W9_CALRO</name>
<gene>
    <name evidence="1" type="ORF">FKW44_015721</name>
</gene>
<dbReference type="AlphaFoldDB" id="A0A7T8H0W9"/>
<keyword evidence="2" id="KW-1185">Reference proteome</keyword>
<evidence type="ECO:0000313" key="2">
    <source>
        <dbReference type="Proteomes" id="UP000595437"/>
    </source>
</evidence>